<organism evidence="2 3">
    <name type="scientific">Zopfia rhizophila CBS 207.26</name>
    <dbReference type="NCBI Taxonomy" id="1314779"/>
    <lineage>
        <taxon>Eukaryota</taxon>
        <taxon>Fungi</taxon>
        <taxon>Dikarya</taxon>
        <taxon>Ascomycota</taxon>
        <taxon>Pezizomycotina</taxon>
        <taxon>Dothideomycetes</taxon>
        <taxon>Dothideomycetes incertae sedis</taxon>
        <taxon>Zopfiaceae</taxon>
        <taxon>Zopfia</taxon>
    </lineage>
</organism>
<dbReference type="EMBL" id="ML994620">
    <property type="protein sequence ID" value="KAF2189539.1"/>
    <property type="molecule type" value="Genomic_DNA"/>
</dbReference>
<dbReference type="OrthoDB" id="5313288at2759"/>
<evidence type="ECO:0000313" key="2">
    <source>
        <dbReference type="EMBL" id="KAF2189539.1"/>
    </source>
</evidence>
<keyword evidence="3" id="KW-1185">Reference proteome</keyword>
<feature type="compositionally biased region" description="Basic and acidic residues" evidence="1">
    <location>
        <begin position="231"/>
        <end position="249"/>
    </location>
</feature>
<gene>
    <name evidence="2" type="ORF">K469DRAFT_658453</name>
</gene>
<dbReference type="AlphaFoldDB" id="A0A6A6EG64"/>
<reference evidence="2" key="1">
    <citation type="journal article" date="2020" name="Stud. Mycol.">
        <title>101 Dothideomycetes genomes: a test case for predicting lifestyles and emergence of pathogens.</title>
        <authorList>
            <person name="Haridas S."/>
            <person name="Albert R."/>
            <person name="Binder M."/>
            <person name="Bloem J."/>
            <person name="Labutti K."/>
            <person name="Salamov A."/>
            <person name="Andreopoulos B."/>
            <person name="Baker S."/>
            <person name="Barry K."/>
            <person name="Bills G."/>
            <person name="Bluhm B."/>
            <person name="Cannon C."/>
            <person name="Castanera R."/>
            <person name="Culley D."/>
            <person name="Daum C."/>
            <person name="Ezra D."/>
            <person name="Gonzalez J."/>
            <person name="Henrissat B."/>
            <person name="Kuo A."/>
            <person name="Liang C."/>
            <person name="Lipzen A."/>
            <person name="Lutzoni F."/>
            <person name="Magnuson J."/>
            <person name="Mondo S."/>
            <person name="Nolan M."/>
            <person name="Ohm R."/>
            <person name="Pangilinan J."/>
            <person name="Park H.-J."/>
            <person name="Ramirez L."/>
            <person name="Alfaro M."/>
            <person name="Sun H."/>
            <person name="Tritt A."/>
            <person name="Yoshinaga Y."/>
            <person name="Zwiers L.-H."/>
            <person name="Turgeon B."/>
            <person name="Goodwin S."/>
            <person name="Spatafora J."/>
            <person name="Crous P."/>
            <person name="Grigoriev I."/>
        </authorList>
    </citation>
    <scope>NUCLEOTIDE SEQUENCE</scope>
    <source>
        <strain evidence="2">CBS 207.26</strain>
    </source>
</reference>
<accession>A0A6A6EG64</accession>
<sequence length="263" mass="30903">MPSLESLPPELLCSILSHAEPFNPTIKQYTVNFKTCKHNLESIITHPLYNLAATSKHLKDTVEEYARILLKKHAKFHGPKKSNKFIYRKKWLKWLDATCQLCHKKSVRKAIFDNIMTCCATCDKKEWPKMTMTDASHKHNLSRLDLFTPNILHPDLPKLSVALYCCMGTNATMLLEREVLERKRYIHDLLGDHAKNTAFMQSRRNRHLRIIKHMDVTIHRGKWIRQSHTLSAEKKESKSMSSAEERRRFTEKMVEQERMYMQG</sequence>
<proteinExistence type="predicted"/>
<evidence type="ECO:0000256" key="1">
    <source>
        <dbReference type="SAM" id="MobiDB-lite"/>
    </source>
</evidence>
<dbReference type="Proteomes" id="UP000800200">
    <property type="component" value="Unassembled WGS sequence"/>
</dbReference>
<protein>
    <submittedName>
        <fullName evidence="2">Uncharacterized protein</fullName>
    </submittedName>
</protein>
<evidence type="ECO:0000313" key="3">
    <source>
        <dbReference type="Proteomes" id="UP000800200"/>
    </source>
</evidence>
<feature type="region of interest" description="Disordered" evidence="1">
    <location>
        <begin position="229"/>
        <end position="249"/>
    </location>
</feature>
<name>A0A6A6EG64_9PEZI</name>